<dbReference type="EMBL" id="LVYV01000034">
    <property type="protein sequence ID" value="KZD21992.1"/>
    <property type="molecule type" value="Genomic_DNA"/>
</dbReference>
<dbReference type="OrthoDB" id="8255563at2"/>
<keyword evidence="3" id="KW-1185">Reference proteome</keyword>
<dbReference type="Proteomes" id="UP000076574">
    <property type="component" value="Unassembled WGS sequence"/>
</dbReference>
<comment type="caution">
    <text evidence="2">The sequence shown here is derived from an EMBL/GenBank/DDBJ whole genome shotgun (WGS) entry which is preliminary data.</text>
</comment>
<accession>A0A161SN84</accession>
<evidence type="ECO:0000313" key="2">
    <source>
        <dbReference type="EMBL" id="KZD21992.1"/>
    </source>
</evidence>
<feature type="region of interest" description="Disordered" evidence="1">
    <location>
        <begin position="108"/>
        <end position="137"/>
    </location>
</feature>
<evidence type="ECO:0000313" key="3">
    <source>
        <dbReference type="Proteomes" id="UP000076574"/>
    </source>
</evidence>
<evidence type="ECO:0000256" key="1">
    <source>
        <dbReference type="SAM" id="MobiDB-lite"/>
    </source>
</evidence>
<gene>
    <name evidence="2" type="ORF">A4A58_12895</name>
</gene>
<sequence>MIDRHPRFRLPTRAAAIVSLFVLAGYLGGCASMGDGMVSGAFVDPAKYDLYDCPQLEAERKTLATRTAELQGLIDKAQTGTGGAVVSELAYRNDYISTRAQAKLAEENWQKSKCVESPPAAPVKPAPAAARRSGARS</sequence>
<organism evidence="2 3">
    <name type="scientific">Tardiphaga robiniae</name>
    <dbReference type="NCBI Taxonomy" id="943830"/>
    <lineage>
        <taxon>Bacteria</taxon>
        <taxon>Pseudomonadati</taxon>
        <taxon>Pseudomonadota</taxon>
        <taxon>Alphaproteobacteria</taxon>
        <taxon>Hyphomicrobiales</taxon>
        <taxon>Nitrobacteraceae</taxon>
        <taxon>Tardiphaga</taxon>
    </lineage>
</organism>
<protein>
    <submittedName>
        <fullName evidence="2">Twin-arginine translocation pathway signal</fullName>
    </submittedName>
</protein>
<proteinExistence type="predicted"/>
<name>A0A161SN84_9BRAD</name>
<dbReference type="AlphaFoldDB" id="A0A161SN84"/>
<feature type="compositionally biased region" description="Low complexity" evidence="1">
    <location>
        <begin position="126"/>
        <end position="137"/>
    </location>
</feature>
<reference evidence="2 3" key="1">
    <citation type="submission" date="2016-03" db="EMBL/GenBank/DDBJ databases">
        <title>Microsymbionts genomes from the relict species Vavilovia formosa (Stev.) Fed.</title>
        <authorList>
            <person name="Kopat V."/>
            <person name="Chirak E."/>
            <person name="Kimeklis A."/>
            <person name="Andronov E."/>
        </authorList>
    </citation>
    <scope>NUCLEOTIDE SEQUENCE [LARGE SCALE GENOMIC DNA]</scope>
    <source>
        <strain evidence="2 3">Vaf07</strain>
    </source>
</reference>
<dbReference type="RefSeq" id="WP_068736169.1">
    <property type="nucleotide sequence ID" value="NZ_LVYV01000034.1"/>
</dbReference>